<evidence type="ECO:0000313" key="2">
    <source>
        <dbReference type="EMBL" id="RZS68730.1"/>
    </source>
</evidence>
<reference evidence="2 3" key="1">
    <citation type="submission" date="2019-02" db="EMBL/GenBank/DDBJ databases">
        <title>Genomic Encyclopedia of Type Strains, Phase IV (KMG-IV): sequencing the most valuable type-strain genomes for metagenomic binning, comparative biology and taxonomic classification.</title>
        <authorList>
            <person name="Goeker M."/>
        </authorList>
    </citation>
    <scope>NUCLEOTIDE SEQUENCE [LARGE SCALE GENOMIC DNA]</scope>
    <source>
        <strain evidence="2 3">DSM 43045</strain>
    </source>
</reference>
<dbReference type="AlphaFoldDB" id="A0A4V2F047"/>
<keyword evidence="1" id="KW-0472">Membrane</keyword>
<comment type="caution">
    <text evidence="2">The sequence shown here is derived from an EMBL/GenBank/DDBJ whole genome shotgun (WGS) entry which is preliminary data.</text>
</comment>
<keyword evidence="3" id="KW-1185">Reference proteome</keyword>
<name>A0A4V2F047_9MICO</name>
<evidence type="ECO:0000256" key="1">
    <source>
        <dbReference type="SAM" id="Phobius"/>
    </source>
</evidence>
<dbReference type="Proteomes" id="UP000293289">
    <property type="component" value="Unassembled WGS sequence"/>
</dbReference>
<keyword evidence="1" id="KW-1133">Transmembrane helix</keyword>
<accession>A0A4V2F047</accession>
<protein>
    <submittedName>
        <fullName evidence="2">Uncharacterized protein</fullName>
    </submittedName>
</protein>
<feature type="transmembrane region" description="Helical" evidence="1">
    <location>
        <begin position="29"/>
        <end position="48"/>
    </location>
</feature>
<gene>
    <name evidence="2" type="ORF">EV187_1166</name>
</gene>
<sequence>MNILVAILAIAAIILLITGGVVPTLNFLLWVGIVLLVIAAIVFLVRYLSGNRTV</sequence>
<dbReference type="EMBL" id="SGWY01000001">
    <property type="protein sequence ID" value="RZS68730.1"/>
    <property type="molecule type" value="Genomic_DNA"/>
</dbReference>
<keyword evidence="1" id="KW-0812">Transmembrane</keyword>
<evidence type="ECO:0000313" key="3">
    <source>
        <dbReference type="Proteomes" id="UP000293289"/>
    </source>
</evidence>
<dbReference type="RefSeq" id="WP_165391117.1">
    <property type="nucleotide sequence ID" value="NZ_SGWY01000001.1"/>
</dbReference>
<organism evidence="2 3">
    <name type="scientific">Agromyces ramosus</name>
    <dbReference type="NCBI Taxonomy" id="33879"/>
    <lineage>
        <taxon>Bacteria</taxon>
        <taxon>Bacillati</taxon>
        <taxon>Actinomycetota</taxon>
        <taxon>Actinomycetes</taxon>
        <taxon>Micrococcales</taxon>
        <taxon>Microbacteriaceae</taxon>
        <taxon>Agromyces</taxon>
    </lineage>
</organism>
<proteinExistence type="predicted"/>